<comment type="caution">
    <text evidence="2">The sequence shown here is derived from an EMBL/GenBank/DDBJ whole genome shotgun (WGS) entry which is preliminary data.</text>
</comment>
<feature type="transmembrane region" description="Helical" evidence="1">
    <location>
        <begin position="74"/>
        <end position="91"/>
    </location>
</feature>
<keyword evidence="1" id="KW-1133">Transmembrane helix</keyword>
<sequence length="434" mass="49259">MSSSTSTLLMRAFSLEPDNPDKILAEAMRQVKNEYYLFHLGYGLASGFAAVMVIFLLAVFVWRRFLVNRTSLRLIFFITLMDCILGLTMLAKVVKGNSTGCRAYYFFTGFVTYTGVYASTAIAVNLHIMFLRPRLVVPREYCEYLYFLVPILAALVHLATLTGIAAKQGYCSAFEPYQPGTASFVVFVVCAYMLTPALCLLYNVITFTRIILSLLQKQREINKCLQKISAENQAFLSSSKTSKCRTTMRHEEQRLRAARNVYNAAVRIAMYTIAPLAWFCCNIAYYYIQYSIQLTDRSEIPKFVHMQKLAWFGHAATVLANFLVFVTDPSVVRVIKEVNRELTKKYPLVARHKEARIEPSQEIDTESSSDSGLQVLSLDTMPTKKSAYQLAFPEPSDDESAVNSDSTVLEARLRPLHQRYPANQSEADAYIRRM</sequence>
<dbReference type="GeneID" id="63799841"/>
<name>A0A1Y1WCC5_9FUNG</name>
<dbReference type="Gene3D" id="1.20.1070.10">
    <property type="entry name" value="Rhodopsin 7-helix transmembrane proteins"/>
    <property type="match status" value="1"/>
</dbReference>
<dbReference type="Proteomes" id="UP000193922">
    <property type="component" value="Unassembled WGS sequence"/>
</dbReference>
<feature type="transmembrane region" description="Helical" evidence="1">
    <location>
        <begin position="103"/>
        <end position="124"/>
    </location>
</feature>
<protein>
    <recommendedName>
        <fullName evidence="4">G-protein coupled receptors family 1 profile domain-containing protein</fullName>
    </recommendedName>
</protein>
<accession>A0A1Y1WCC5</accession>
<dbReference type="RefSeq" id="XP_040744607.1">
    <property type="nucleotide sequence ID" value="XM_040883193.1"/>
</dbReference>
<keyword evidence="1" id="KW-0812">Transmembrane</keyword>
<feature type="transmembrane region" description="Helical" evidence="1">
    <location>
        <begin position="144"/>
        <end position="164"/>
    </location>
</feature>
<feature type="transmembrane region" description="Helical" evidence="1">
    <location>
        <begin position="264"/>
        <end position="288"/>
    </location>
</feature>
<evidence type="ECO:0000256" key="1">
    <source>
        <dbReference type="SAM" id="Phobius"/>
    </source>
</evidence>
<feature type="transmembrane region" description="Helical" evidence="1">
    <location>
        <begin position="184"/>
        <end position="212"/>
    </location>
</feature>
<dbReference type="OrthoDB" id="5525361at2759"/>
<dbReference type="AlphaFoldDB" id="A0A1Y1WCC5"/>
<keyword evidence="1" id="KW-0472">Membrane</keyword>
<reference evidence="2 3" key="1">
    <citation type="submission" date="2016-07" db="EMBL/GenBank/DDBJ databases">
        <title>Pervasive Adenine N6-methylation of Active Genes in Fungi.</title>
        <authorList>
            <consortium name="DOE Joint Genome Institute"/>
            <person name="Mondo S.J."/>
            <person name="Dannebaum R.O."/>
            <person name="Kuo R.C."/>
            <person name="Labutti K."/>
            <person name="Haridas S."/>
            <person name="Kuo A."/>
            <person name="Salamov A."/>
            <person name="Ahrendt S.R."/>
            <person name="Lipzen A."/>
            <person name="Sullivan W."/>
            <person name="Andreopoulos W.B."/>
            <person name="Clum A."/>
            <person name="Lindquist E."/>
            <person name="Daum C."/>
            <person name="Ramamoorthy G.K."/>
            <person name="Gryganskyi A."/>
            <person name="Culley D."/>
            <person name="Magnuson J.K."/>
            <person name="James T.Y."/>
            <person name="O'Malley M.A."/>
            <person name="Stajich J.E."/>
            <person name="Spatafora J.W."/>
            <person name="Visel A."/>
            <person name="Grigoriev I.V."/>
        </authorList>
    </citation>
    <scope>NUCLEOTIDE SEQUENCE [LARGE SCALE GENOMIC DNA]</scope>
    <source>
        <strain evidence="2 3">ATCC 12442</strain>
    </source>
</reference>
<evidence type="ECO:0008006" key="4">
    <source>
        <dbReference type="Google" id="ProtNLM"/>
    </source>
</evidence>
<feature type="transmembrane region" description="Helical" evidence="1">
    <location>
        <begin position="308"/>
        <end position="326"/>
    </location>
</feature>
<proteinExistence type="predicted"/>
<feature type="transmembrane region" description="Helical" evidence="1">
    <location>
        <begin position="36"/>
        <end position="62"/>
    </location>
</feature>
<evidence type="ECO:0000313" key="3">
    <source>
        <dbReference type="Proteomes" id="UP000193922"/>
    </source>
</evidence>
<keyword evidence="3" id="KW-1185">Reference proteome</keyword>
<dbReference type="EMBL" id="MCFD01000004">
    <property type="protein sequence ID" value="ORX71092.1"/>
    <property type="molecule type" value="Genomic_DNA"/>
</dbReference>
<dbReference type="SUPFAM" id="SSF81321">
    <property type="entry name" value="Family A G protein-coupled receptor-like"/>
    <property type="match status" value="1"/>
</dbReference>
<organism evidence="2 3">
    <name type="scientific">Linderina pennispora</name>
    <dbReference type="NCBI Taxonomy" id="61395"/>
    <lineage>
        <taxon>Eukaryota</taxon>
        <taxon>Fungi</taxon>
        <taxon>Fungi incertae sedis</taxon>
        <taxon>Zoopagomycota</taxon>
        <taxon>Kickxellomycotina</taxon>
        <taxon>Kickxellomycetes</taxon>
        <taxon>Kickxellales</taxon>
        <taxon>Kickxellaceae</taxon>
        <taxon>Linderina</taxon>
    </lineage>
</organism>
<evidence type="ECO:0000313" key="2">
    <source>
        <dbReference type="EMBL" id="ORX71092.1"/>
    </source>
</evidence>
<gene>
    <name evidence="2" type="ORF">DL89DRAFT_119685</name>
</gene>